<feature type="transmembrane region" description="Helical" evidence="2">
    <location>
        <begin position="52"/>
        <end position="75"/>
    </location>
</feature>
<organism evidence="3 4">
    <name type="scientific">Moelleriella libera RCEF 2490</name>
    <dbReference type="NCBI Taxonomy" id="1081109"/>
    <lineage>
        <taxon>Eukaryota</taxon>
        <taxon>Fungi</taxon>
        <taxon>Dikarya</taxon>
        <taxon>Ascomycota</taxon>
        <taxon>Pezizomycotina</taxon>
        <taxon>Sordariomycetes</taxon>
        <taxon>Hypocreomycetidae</taxon>
        <taxon>Hypocreales</taxon>
        <taxon>Clavicipitaceae</taxon>
        <taxon>Moelleriella</taxon>
    </lineage>
</organism>
<comment type="caution">
    <text evidence="3">The sequence shown here is derived from an EMBL/GenBank/DDBJ whole genome shotgun (WGS) entry which is preliminary data.</text>
</comment>
<evidence type="ECO:0000256" key="2">
    <source>
        <dbReference type="SAM" id="Phobius"/>
    </source>
</evidence>
<name>A0A166VE93_9HYPO</name>
<proteinExistence type="inferred from homology"/>
<keyword evidence="2" id="KW-0472">Membrane</keyword>
<feature type="transmembrane region" description="Helical" evidence="2">
    <location>
        <begin position="12"/>
        <end position="31"/>
    </location>
</feature>
<reference evidence="3 4" key="1">
    <citation type="journal article" date="2016" name="Genome Biol. Evol.">
        <title>Divergent and convergent evolution of fungal pathogenicity.</title>
        <authorList>
            <person name="Shang Y."/>
            <person name="Xiao G."/>
            <person name="Zheng P."/>
            <person name="Cen K."/>
            <person name="Zhan S."/>
            <person name="Wang C."/>
        </authorList>
    </citation>
    <scope>NUCLEOTIDE SEQUENCE [LARGE SCALE GENOMIC DNA]</scope>
    <source>
        <strain evidence="3 4">RCEF 2490</strain>
    </source>
</reference>
<protein>
    <submittedName>
        <fullName evidence="3">Capsule polysaccharide biosynthesis protein</fullName>
    </submittedName>
</protein>
<dbReference type="Pfam" id="PF13279">
    <property type="entry name" value="4HBT_2"/>
    <property type="match status" value="1"/>
</dbReference>
<dbReference type="PANTHER" id="PTHR12475">
    <property type="match status" value="1"/>
</dbReference>
<dbReference type="Proteomes" id="UP000078544">
    <property type="component" value="Unassembled WGS sequence"/>
</dbReference>
<dbReference type="SUPFAM" id="SSF54637">
    <property type="entry name" value="Thioesterase/thiol ester dehydrase-isomerase"/>
    <property type="match status" value="1"/>
</dbReference>
<dbReference type="InterPro" id="IPR029069">
    <property type="entry name" value="HotDog_dom_sf"/>
</dbReference>
<keyword evidence="2" id="KW-0812">Transmembrane</keyword>
<evidence type="ECO:0000256" key="1">
    <source>
        <dbReference type="ARBA" id="ARBA00038476"/>
    </source>
</evidence>
<accession>A0A166VE93</accession>
<sequence>MASAASKLGGLAVAIRVVVPLALGSAGYAAYRVHWPTALRRFATGPGRGSRLLLLLFAVLNWKNLPFAWTFRIFYAIVYHNILRKSPALSPRALFKPLISETRAPLLEMDYNLHKSNSTYFTDLDVSRTHLVSYLTRPAMRSLTYNARSGLVLDPKTNKPAKGPLGIMLGSVACSFKNEIRAYSGYELWTRVLSWDRKWLYLVTHFVPRGTAKPTEWLDHRFGQVSTRTGRDASGGWEAKIHATALSKYVFKLGRFTVHPAIVLADSGLLPERPGGWRSGDGQLGDEDADLGHVDLAADGPWDWQRVEAQRRKGLEVAVHLQALDAAPALFDGGTHGALAKIGPC</sequence>
<dbReference type="EMBL" id="AZGY01000001">
    <property type="protein sequence ID" value="OAA33564.1"/>
    <property type="molecule type" value="Genomic_DNA"/>
</dbReference>
<dbReference type="AlphaFoldDB" id="A0A166VE93"/>
<dbReference type="PANTHER" id="PTHR12475:SF4">
    <property type="entry name" value="PROTEIN THEM6"/>
    <property type="match status" value="1"/>
</dbReference>
<dbReference type="OrthoDB" id="265761at2759"/>
<gene>
    <name evidence="3" type="ORF">AAL_01029</name>
</gene>
<comment type="similarity">
    <text evidence="1">Belongs to the lcsJ thioesterase family.</text>
</comment>
<keyword evidence="4" id="KW-1185">Reference proteome</keyword>
<keyword evidence="2" id="KW-1133">Transmembrane helix</keyword>
<evidence type="ECO:0000313" key="3">
    <source>
        <dbReference type="EMBL" id="OAA33564.1"/>
    </source>
</evidence>
<dbReference type="InterPro" id="IPR051490">
    <property type="entry name" value="THEM6_lcsJ_thioesterase"/>
</dbReference>
<evidence type="ECO:0000313" key="4">
    <source>
        <dbReference type="Proteomes" id="UP000078544"/>
    </source>
</evidence>